<evidence type="ECO:0000313" key="2">
    <source>
        <dbReference type="Proteomes" id="UP000287247"/>
    </source>
</evidence>
<dbReference type="Proteomes" id="UP000287247">
    <property type="component" value="Unassembled WGS sequence"/>
</dbReference>
<dbReference type="EMBL" id="BDQK01000006">
    <property type="protein sequence ID" value="GBF80127.1"/>
    <property type="molecule type" value="Genomic_DNA"/>
</dbReference>
<evidence type="ECO:0000313" key="1">
    <source>
        <dbReference type="EMBL" id="GBF80127.1"/>
    </source>
</evidence>
<organism evidence="1 2">
    <name type="scientific">Aphanothece sacrum FPU1</name>
    <dbReference type="NCBI Taxonomy" id="1920663"/>
    <lineage>
        <taxon>Bacteria</taxon>
        <taxon>Bacillati</taxon>
        <taxon>Cyanobacteriota</taxon>
        <taxon>Cyanophyceae</taxon>
        <taxon>Oscillatoriophycideae</taxon>
        <taxon>Chroococcales</taxon>
        <taxon>Aphanothecaceae</taxon>
        <taxon>Aphanothece</taxon>
    </lineage>
</organism>
<keyword evidence="2" id="KW-1185">Reference proteome</keyword>
<sequence length="54" mass="6259">MSGEPSVYEIVLIKKRSPLIKKRSLNFLNNLIYSDNIVGNFDISSQDDKDDIEW</sequence>
<protein>
    <submittedName>
        <fullName evidence="1">Lytic transglycosylase</fullName>
    </submittedName>
</protein>
<name>A0A401IFQ4_APHSA</name>
<accession>A0A401IFQ4</accession>
<reference evidence="2" key="1">
    <citation type="submission" date="2017-05" db="EMBL/GenBank/DDBJ databases">
        <title>Physiological properties and genetic analysis related to exopolysaccharide production of fresh-water unicellular cyanobacterium Aphanothece sacrum, Suizenji Nori, that has been cultured as a food source in Japan.</title>
        <authorList>
            <person name="Kanesaki Y."/>
            <person name="Yoshikawa S."/>
            <person name="Ohki K."/>
        </authorList>
    </citation>
    <scope>NUCLEOTIDE SEQUENCE [LARGE SCALE GENOMIC DNA]</scope>
    <source>
        <strain evidence="2">FPU1</strain>
    </source>
</reference>
<gene>
    <name evidence="1" type="ORF">AsFPU1_1528</name>
</gene>
<comment type="caution">
    <text evidence="1">The sequence shown here is derived from an EMBL/GenBank/DDBJ whole genome shotgun (WGS) entry which is preliminary data.</text>
</comment>
<dbReference type="AlphaFoldDB" id="A0A401IFQ4"/>
<proteinExistence type="predicted"/>